<evidence type="ECO:0000313" key="6">
    <source>
        <dbReference type="Proteomes" id="UP001432190"/>
    </source>
</evidence>
<keyword evidence="1" id="KW-0547">Nucleotide-binding</keyword>
<dbReference type="PANTHER" id="PTHR16305:SF35">
    <property type="entry name" value="TRANSCRIPTIONAL ACTIVATOR DOMAIN"/>
    <property type="match status" value="1"/>
</dbReference>
<evidence type="ECO:0000313" key="5">
    <source>
        <dbReference type="EMBL" id="WUP51118.1"/>
    </source>
</evidence>
<dbReference type="PANTHER" id="PTHR16305">
    <property type="entry name" value="TESTICULAR SOLUBLE ADENYLYL CYCLASE"/>
    <property type="match status" value="1"/>
</dbReference>
<feature type="region of interest" description="Disordered" evidence="3">
    <location>
        <begin position="611"/>
        <end position="743"/>
    </location>
</feature>
<keyword evidence="2" id="KW-0067">ATP-binding</keyword>
<proteinExistence type="predicted"/>
<evidence type="ECO:0000256" key="3">
    <source>
        <dbReference type="SAM" id="MobiDB-lite"/>
    </source>
</evidence>
<feature type="domain" description="Guanylate cyclase" evidence="4">
    <location>
        <begin position="26"/>
        <end position="154"/>
    </location>
</feature>
<dbReference type="Gene3D" id="3.40.50.300">
    <property type="entry name" value="P-loop containing nucleotide triphosphate hydrolases"/>
    <property type="match status" value="1"/>
</dbReference>
<dbReference type="SMART" id="SM00044">
    <property type="entry name" value="CYCc"/>
    <property type="match status" value="1"/>
</dbReference>
<gene>
    <name evidence="5" type="ORF">OG994_06315</name>
</gene>
<evidence type="ECO:0000256" key="1">
    <source>
        <dbReference type="ARBA" id="ARBA00022741"/>
    </source>
</evidence>
<reference evidence="5" key="1">
    <citation type="submission" date="2022-10" db="EMBL/GenBank/DDBJ databases">
        <title>The complete genomes of actinobacterial strains from the NBC collection.</title>
        <authorList>
            <person name="Joergensen T.S."/>
            <person name="Alvarez Arevalo M."/>
            <person name="Sterndorff E.B."/>
            <person name="Faurdal D."/>
            <person name="Vuksanovic O."/>
            <person name="Mourched A.-S."/>
            <person name="Charusanti P."/>
            <person name="Shaw S."/>
            <person name="Blin K."/>
            <person name="Weber T."/>
        </authorList>
    </citation>
    <scope>NUCLEOTIDE SEQUENCE</scope>
    <source>
        <strain evidence="5">NBC_00256</strain>
    </source>
</reference>
<dbReference type="RefSeq" id="WP_328852513.1">
    <property type="nucleotide sequence ID" value="NZ_CP108084.1"/>
</dbReference>
<dbReference type="SUPFAM" id="SSF52540">
    <property type="entry name" value="P-loop containing nucleoside triphosphate hydrolases"/>
    <property type="match status" value="1"/>
</dbReference>
<sequence>MSTFVAAAPRVPSPRWPVPEERRTVTVLFADIVGSTALVDRLDPEDVRAVQRAYFDTVAGVLRRWHGVVEKYIGDAVMALFGARESDGFDAYRAVRAGLEIQRELDRRPLPGGATLRVRVGVATGEAVVDLGAARDGGHGAASGAVITTAARLQEYAPPGAVVCCAATHRATAGTVTYRRLTPVTVAGRVPPVGVWHAVGPAGPAAVRHDAPLVGRRRELAGARDRILRAVRDRSPRWVSVVGPAGSGRSRLLHDLVRSLDAVDGTPVRWCVASCPPYPDEPLAPVAQLLRALAGSGAPGAGWAGTLAGLLPPARLATALPALERLLDVPDGQATAGAAWCQELLLRVAARGPVVVAVDDLDRAAPAVDRFLHSLFVAAAARGLPLAVVTLHRPDRADVLPVAAQRHHRVPLRPLTPVQTGRLLRHLLIRAEQPLRLVTRLLPLVGGHPGHAAAYVGALADGDDRTLPPLPEALRRAVGAELDRLDGPHRAVLMAAAVLPPGFTADEVARVLDWPAERLPPALAALVAAGLLVPHPAGGHALASPALRRVAADRLPRRFRATFGQRAVDVVLSHRLRRLDPVGGPAAAPARPARRHVPPVHPVAAVPAPAAVVPGPRDAPPGAPAVRQAAPPPRVRSLDAMPFNGRYPAAGSGTPGIDRSAPGRWHGAGPAPEPPGPIAAGRGTHPPARGTGRDPASSGTARDAPAGDAVRAPTGAAQPPVRPTVALDPSDTGPAVEPAAAAA</sequence>
<dbReference type="InterPro" id="IPR029787">
    <property type="entry name" value="Nucleotide_cyclase"/>
</dbReference>
<dbReference type="Pfam" id="PF00211">
    <property type="entry name" value="Guanylate_cyc"/>
    <property type="match status" value="1"/>
</dbReference>
<dbReference type="Pfam" id="PF13191">
    <property type="entry name" value="AAA_16"/>
    <property type="match status" value="1"/>
</dbReference>
<keyword evidence="6" id="KW-1185">Reference proteome</keyword>
<dbReference type="Proteomes" id="UP001432190">
    <property type="component" value="Chromosome"/>
</dbReference>
<dbReference type="InterPro" id="IPR041664">
    <property type="entry name" value="AAA_16"/>
</dbReference>
<dbReference type="InterPro" id="IPR001054">
    <property type="entry name" value="A/G_cyclase"/>
</dbReference>
<dbReference type="InterPro" id="IPR027417">
    <property type="entry name" value="P-loop_NTPase"/>
</dbReference>
<protein>
    <submittedName>
        <fullName evidence="5">AAA family ATPase</fullName>
    </submittedName>
</protein>
<dbReference type="PROSITE" id="PS50125">
    <property type="entry name" value="GUANYLATE_CYCLASE_2"/>
    <property type="match status" value="1"/>
</dbReference>
<evidence type="ECO:0000259" key="4">
    <source>
        <dbReference type="PROSITE" id="PS50125"/>
    </source>
</evidence>
<accession>A0ABZ1SAU6</accession>
<dbReference type="CDD" id="cd07302">
    <property type="entry name" value="CHD"/>
    <property type="match status" value="1"/>
</dbReference>
<dbReference type="EMBL" id="CP108084">
    <property type="protein sequence ID" value="WUP51118.1"/>
    <property type="molecule type" value="Genomic_DNA"/>
</dbReference>
<organism evidence="5 6">
    <name type="scientific">Micromonospora globbae</name>
    <dbReference type="NCBI Taxonomy" id="1894969"/>
    <lineage>
        <taxon>Bacteria</taxon>
        <taxon>Bacillati</taxon>
        <taxon>Actinomycetota</taxon>
        <taxon>Actinomycetes</taxon>
        <taxon>Micromonosporales</taxon>
        <taxon>Micromonosporaceae</taxon>
        <taxon>Micromonospora</taxon>
    </lineage>
</organism>
<name>A0ABZ1SAU6_9ACTN</name>
<dbReference type="SUPFAM" id="SSF55073">
    <property type="entry name" value="Nucleotide cyclase"/>
    <property type="match status" value="1"/>
</dbReference>
<dbReference type="Gene3D" id="3.30.70.1230">
    <property type="entry name" value="Nucleotide cyclase"/>
    <property type="match status" value="1"/>
</dbReference>
<evidence type="ECO:0000256" key="2">
    <source>
        <dbReference type="ARBA" id="ARBA00022840"/>
    </source>
</evidence>